<feature type="region of interest" description="Disordered" evidence="1">
    <location>
        <begin position="78"/>
        <end position="105"/>
    </location>
</feature>
<keyword evidence="2" id="KW-1133">Transmembrane helix</keyword>
<keyword evidence="2" id="KW-0812">Transmembrane</keyword>
<protein>
    <submittedName>
        <fullName evidence="4">Uncharacterized protein</fullName>
    </submittedName>
</protein>
<dbReference type="Proteomes" id="UP001153069">
    <property type="component" value="Unassembled WGS sequence"/>
</dbReference>
<organism evidence="4 5">
    <name type="scientific">Seminavis robusta</name>
    <dbReference type="NCBI Taxonomy" id="568900"/>
    <lineage>
        <taxon>Eukaryota</taxon>
        <taxon>Sar</taxon>
        <taxon>Stramenopiles</taxon>
        <taxon>Ochrophyta</taxon>
        <taxon>Bacillariophyta</taxon>
        <taxon>Bacillariophyceae</taxon>
        <taxon>Bacillariophycidae</taxon>
        <taxon>Naviculales</taxon>
        <taxon>Naviculaceae</taxon>
        <taxon>Seminavis</taxon>
    </lineage>
</organism>
<sequence length="369" mass="40464">MNRFAAAVVFALLAQDQVAAFRAAARLSSRGKFGISRDNSPVSFTRPTVLAAVRKTLVLEREADVASYDPLNLASQHNGQLTKRDLQDDDDEASTQRCRPSEAKPMSPWAAASSAALVPFLLGTAEKANAVESIISKDIMNPNNFSPVCPASDGFYRLLQTSVEAIVGREKFIEYGPLIAGGLLRVRLELCVVESFFNEAVGPFIQENGVSWILPLHETVETFLAGSIFALATTFILVGSTKLLTVIITYFDLLVGYPSRTFGGFFYDRALGRPVTLDIGFGPFKTRLLGPTDEVLEAQKEEELVDLSSPLTLLIVLTSGTVRLVGKTALFLREFLEAFDLFVGRYLVLVASFYIGVKFVHFKVFPDFP</sequence>
<proteinExistence type="predicted"/>
<gene>
    <name evidence="4" type="ORF">SEMRO_814_G206310.1</name>
</gene>
<evidence type="ECO:0000313" key="5">
    <source>
        <dbReference type="Proteomes" id="UP001153069"/>
    </source>
</evidence>
<keyword evidence="5" id="KW-1185">Reference proteome</keyword>
<evidence type="ECO:0000256" key="1">
    <source>
        <dbReference type="SAM" id="MobiDB-lite"/>
    </source>
</evidence>
<evidence type="ECO:0000313" key="4">
    <source>
        <dbReference type="EMBL" id="CAB9516896.1"/>
    </source>
</evidence>
<name>A0A9N8HK67_9STRA</name>
<dbReference type="OrthoDB" id="497914at2759"/>
<keyword evidence="3" id="KW-0732">Signal</keyword>
<feature type="chain" id="PRO_5040339940" evidence="3">
    <location>
        <begin position="21"/>
        <end position="369"/>
    </location>
</feature>
<dbReference type="AlphaFoldDB" id="A0A9N8HK67"/>
<evidence type="ECO:0000256" key="3">
    <source>
        <dbReference type="SAM" id="SignalP"/>
    </source>
</evidence>
<feature type="transmembrane region" description="Helical" evidence="2">
    <location>
        <begin position="338"/>
        <end position="357"/>
    </location>
</feature>
<feature type="signal peptide" evidence="3">
    <location>
        <begin position="1"/>
        <end position="20"/>
    </location>
</feature>
<dbReference type="EMBL" id="CAICTM010000813">
    <property type="protein sequence ID" value="CAB9516896.1"/>
    <property type="molecule type" value="Genomic_DNA"/>
</dbReference>
<reference evidence="4" key="1">
    <citation type="submission" date="2020-06" db="EMBL/GenBank/DDBJ databases">
        <authorList>
            <consortium name="Plant Systems Biology data submission"/>
        </authorList>
    </citation>
    <scope>NUCLEOTIDE SEQUENCE</scope>
    <source>
        <strain evidence="4">D6</strain>
    </source>
</reference>
<comment type="caution">
    <text evidence="4">The sequence shown here is derived from an EMBL/GenBank/DDBJ whole genome shotgun (WGS) entry which is preliminary data.</text>
</comment>
<evidence type="ECO:0000256" key="2">
    <source>
        <dbReference type="SAM" id="Phobius"/>
    </source>
</evidence>
<accession>A0A9N8HK67</accession>
<keyword evidence="2" id="KW-0472">Membrane</keyword>